<dbReference type="Proteomes" id="UP000814033">
    <property type="component" value="Unassembled WGS sequence"/>
</dbReference>
<accession>A0ACB8RFG7</accession>
<reference evidence="1" key="2">
    <citation type="journal article" date="2022" name="New Phytol.">
        <title>Evolutionary transition to the ectomycorrhizal habit in the genomes of a hyperdiverse lineage of mushroom-forming fungi.</title>
        <authorList>
            <person name="Looney B."/>
            <person name="Miyauchi S."/>
            <person name="Morin E."/>
            <person name="Drula E."/>
            <person name="Courty P.E."/>
            <person name="Kohler A."/>
            <person name="Kuo A."/>
            <person name="LaButti K."/>
            <person name="Pangilinan J."/>
            <person name="Lipzen A."/>
            <person name="Riley R."/>
            <person name="Andreopoulos W."/>
            <person name="He G."/>
            <person name="Johnson J."/>
            <person name="Nolan M."/>
            <person name="Tritt A."/>
            <person name="Barry K.W."/>
            <person name="Grigoriev I.V."/>
            <person name="Nagy L.G."/>
            <person name="Hibbett D."/>
            <person name="Henrissat B."/>
            <person name="Matheny P.B."/>
            <person name="Labbe J."/>
            <person name="Martin F.M."/>
        </authorList>
    </citation>
    <scope>NUCLEOTIDE SEQUENCE</scope>
    <source>
        <strain evidence="1">FP105234-sp</strain>
    </source>
</reference>
<protein>
    <submittedName>
        <fullName evidence="1">Uncharacterized protein</fullName>
    </submittedName>
</protein>
<evidence type="ECO:0000313" key="1">
    <source>
        <dbReference type="EMBL" id="KAI0042376.1"/>
    </source>
</evidence>
<dbReference type="EMBL" id="MU276069">
    <property type="protein sequence ID" value="KAI0042376.1"/>
    <property type="molecule type" value="Genomic_DNA"/>
</dbReference>
<gene>
    <name evidence="1" type="ORF">FA95DRAFT_1610247</name>
</gene>
<proteinExistence type="predicted"/>
<organism evidence="1 2">
    <name type="scientific">Auriscalpium vulgare</name>
    <dbReference type="NCBI Taxonomy" id="40419"/>
    <lineage>
        <taxon>Eukaryota</taxon>
        <taxon>Fungi</taxon>
        <taxon>Dikarya</taxon>
        <taxon>Basidiomycota</taxon>
        <taxon>Agaricomycotina</taxon>
        <taxon>Agaricomycetes</taxon>
        <taxon>Russulales</taxon>
        <taxon>Auriscalpiaceae</taxon>
        <taxon>Auriscalpium</taxon>
    </lineage>
</organism>
<name>A0ACB8RFG7_9AGAM</name>
<sequence>MPPVLSNKVVLEVGDLYIHVHHSKSKRIDVRQIWILQQDKDGKKYWQQRSVLITLFSETGF</sequence>
<reference evidence="1" key="1">
    <citation type="submission" date="2021-02" db="EMBL/GenBank/DDBJ databases">
        <authorList>
            <consortium name="DOE Joint Genome Institute"/>
            <person name="Ahrendt S."/>
            <person name="Looney B.P."/>
            <person name="Miyauchi S."/>
            <person name="Morin E."/>
            <person name="Drula E."/>
            <person name="Courty P.E."/>
            <person name="Chicoki N."/>
            <person name="Fauchery L."/>
            <person name="Kohler A."/>
            <person name="Kuo A."/>
            <person name="Labutti K."/>
            <person name="Pangilinan J."/>
            <person name="Lipzen A."/>
            <person name="Riley R."/>
            <person name="Andreopoulos W."/>
            <person name="He G."/>
            <person name="Johnson J."/>
            <person name="Barry K.W."/>
            <person name="Grigoriev I.V."/>
            <person name="Nagy L."/>
            <person name="Hibbett D."/>
            <person name="Henrissat B."/>
            <person name="Matheny P.B."/>
            <person name="Labbe J."/>
            <person name="Martin F."/>
        </authorList>
    </citation>
    <scope>NUCLEOTIDE SEQUENCE</scope>
    <source>
        <strain evidence="1">FP105234-sp</strain>
    </source>
</reference>
<evidence type="ECO:0000313" key="2">
    <source>
        <dbReference type="Proteomes" id="UP000814033"/>
    </source>
</evidence>
<keyword evidence="2" id="KW-1185">Reference proteome</keyword>
<comment type="caution">
    <text evidence="1">The sequence shown here is derived from an EMBL/GenBank/DDBJ whole genome shotgun (WGS) entry which is preliminary data.</text>
</comment>